<dbReference type="EMBL" id="CAJFDH010000002">
    <property type="protein sequence ID" value="CAD5213029.1"/>
    <property type="molecule type" value="Genomic_DNA"/>
</dbReference>
<dbReference type="InterPro" id="IPR039121">
    <property type="entry name" value="NUDT19"/>
</dbReference>
<name>A0A811KCS1_9BILA</name>
<dbReference type="GO" id="GO:0046872">
    <property type="term" value="F:metal ion binding"/>
    <property type="evidence" value="ECO:0007669"/>
    <property type="project" value="UniProtKB-KW"/>
</dbReference>
<evidence type="ECO:0000313" key="10">
    <source>
        <dbReference type="Proteomes" id="UP000614601"/>
    </source>
</evidence>
<comment type="cofactor">
    <cofactor evidence="2">
        <name>Mg(2+)</name>
        <dbReference type="ChEBI" id="CHEBI:18420"/>
    </cofactor>
</comment>
<comment type="cofactor">
    <cofactor evidence="1">
        <name>Mn(2+)</name>
        <dbReference type="ChEBI" id="CHEBI:29035"/>
    </cofactor>
</comment>
<gene>
    <name evidence="9" type="ORF">BOKJ2_LOCUS4830</name>
</gene>
<dbReference type="GO" id="GO:0016818">
    <property type="term" value="F:hydrolase activity, acting on acid anhydrides, in phosphorus-containing anhydrides"/>
    <property type="evidence" value="ECO:0007669"/>
    <property type="project" value="InterPro"/>
</dbReference>
<evidence type="ECO:0000256" key="4">
    <source>
        <dbReference type="ARBA" id="ARBA00022723"/>
    </source>
</evidence>
<organism evidence="9 10">
    <name type="scientific">Bursaphelenchus okinawaensis</name>
    <dbReference type="NCBI Taxonomy" id="465554"/>
    <lineage>
        <taxon>Eukaryota</taxon>
        <taxon>Metazoa</taxon>
        <taxon>Ecdysozoa</taxon>
        <taxon>Nematoda</taxon>
        <taxon>Chromadorea</taxon>
        <taxon>Rhabditida</taxon>
        <taxon>Tylenchina</taxon>
        <taxon>Tylenchomorpha</taxon>
        <taxon>Aphelenchoidea</taxon>
        <taxon>Aphelenchoididae</taxon>
        <taxon>Bursaphelenchus</taxon>
    </lineage>
</organism>
<evidence type="ECO:0000256" key="3">
    <source>
        <dbReference type="ARBA" id="ARBA00005582"/>
    </source>
</evidence>
<protein>
    <recommendedName>
        <fullName evidence="8">Nudix hydrolase domain-containing protein</fullName>
    </recommendedName>
</protein>
<dbReference type="PANTHER" id="PTHR12318">
    <property type="entry name" value="TESTOSTERONE-REGULATED PROTEIN RP2"/>
    <property type="match status" value="1"/>
</dbReference>
<keyword evidence="4" id="KW-0479">Metal-binding</keyword>
<dbReference type="InterPro" id="IPR015797">
    <property type="entry name" value="NUDIX_hydrolase-like_dom_sf"/>
</dbReference>
<dbReference type="EMBL" id="CAJFCW020000002">
    <property type="protein sequence ID" value="CAG9098738.1"/>
    <property type="molecule type" value="Genomic_DNA"/>
</dbReference>
<dbReference type="Gene3D" id="3.90.79.10">
    <property type="entry name" value="Nucleoside Triphosphate Pyrophosphohydrolase"/>
    <property type="match status" value="1"/>
</dbReference>
<evidence type="ECO:0000256" key="5">
    <source>
        <dbReference type="ARBA" id="ARBA00022801"/>
    </source>
</evidence>
<reference evidence="9" key="1">
    <citation type="submission" date="2020-09" db="EMBL/GenBank/DDBJ databases">
        <authorList>
            <person name="Kikuchi T."/>
        </authorList>
    </citation>
    <scope>NUCLEOTIDE SEQUENCE</scope>
    <source>
        <strain evidence="9">SH1</strain>
    </source>
</reference>
<dbReference type="OrthoDB" id="1695362at2759"/>
<dbReference type="PROSITE" id="PS51462">
    <property type="entry name" value="NUDIX"/>
    <property type="match status" value="1"/>
</dbReference>
<dbReference type="SUPFAM" id="SSF55811">
    <property type="entry name" value="Nudix"/>
    <property type="match status" value="1"/>
</dbReference>
<evidence type="ECO:0000256" key="1">
    <source>
        <dbReference type="ARBA" id="ARBA00001936"/>
    </source>
</evidence>
<evidence type="ECO:0000259" key="8">
    <source>
        <dbReference type="PROSITE" id="PS51462"/>
    </source>
</evidence>
<dbReference type="InterPro" id="IPR000086">
    <property type="entry name" value="NUDIX_hydrolase_dom"/>
</dbReference>
<dbReference type="CDD" id="cd18870">
    <property type="entry name" value="NUDIX_AcylCoAdiphos_Nudt19"/>
    <property type="match status" value="1"/>
</dbReference>
<dbReference type="PANTHER" id="PTHR12318:SF0">
    <property type="entry name" value="ACYL-COENZYME A DIPHOSPHATASE NUDT19"/>
    <property type="match status" value="1"/>
</dbReference>
<feature type="domain" description="Nudix hydrolase" evidence="8">
    <location>
        <begin position="5"/>
        <end position="203"/>
    </location>
</feature>
<comment type="similarity">
    <text evidence="3">Belongs to the Nudix hydrolase family.</text>
</comment>
<keyword evidence="5" id="KW-0378">Hydrolase</keyword>
<evidence type="ECO:0000313" key="9">
    <source>
        <dbReference type="EMBL" id="CAD5213029.1"/>
    </source>
</evidence>
<keyword evidence="6" id="KW-0460">Magnesium</keyword>
<proteinExistence type="inferred from homology"/>
<dbReference type="Proteomes" id="UP000783686">
    <property type="component" value="Unassembled WGS sequence"/>
</dbReference>
<evidence type="ECO:0000256" key="6">
    <source>
        <dbReference type="ARBA" id="ARBA00022842"/>
    </source>
</evidence>
<evidence type="ECO:0000256" key="7">
    <source>
        <dbReference type="ARBA" id="ARBA00023211"/>
    </source>
</evidence>
<sequence>MSKINWKHAASVILINKSLKHILMMKRGPTAKFMPNSMVFPGGLLEKPADSNFDKSLSNFSPAKDANMDVDVDLGFRICALRELFEEAGILLRENEVITSGEDKSLDEWRDKITKDPSLFSQLFTTKNPADVSVLKPFARWLTPNAYKRRFDTVFYTAQLESFNEEVYHCEKEMVQSMWITPRQCLEETAEKKTISLAPPQFLAMLALVQQDLTVPIETTVYPERMCPQIIECKEEPTLRCGLHYPDSDYITEDSDFVGLRYMNKDQIQNPKGDKVMRIVYNMVDSMYTGQSVIYKV</sequence>
<comment type="caution">
    <text evidence="9">The sequence shown here is derived from an EMBL/GenBank/DDBJ whole genome shotgun (WGS) entry which is preliminary data.</text>
</comment>
<accession>A0A811KCS1</accession>
<dbReference type="Proteomes" id="UP000614601">
    <property type="component" value="Unassembled WGS sequence"/>
</dbReference>
<dbReference type="GO" id="GO:0005739">
    <property type="term" value="C:mitochondrion"/>
    <property type="evidence" value="ECO:0007669"/>
    <property type="project" value="TreeGrafter"/>
</dbReference>
<keyword evidence="7" id="KW-0464">Manganese</keyword>
<keyword evidence="10" id="KW-1185">Reference proteome</keyword>
<dbReference type="AlphaFoldDB" id="A0A811KCS1"/>
<evidence type="ECO:0000256" key="2">
    <source>
        <dbReference type="ARBA" id="ARBA00001946"/>
    </source>
</evidence>